<dbReference type="EMBL" id="JACHNZ010000027">
    <property type="protein sequence ID" value="MBB4632779.1"/>
    <property type="molecule type" value="Genomic_DNA"/>
</dbReference>
<evidence type="ECO:0000256" key="1">
    <source>
        <dbReference type="ARBA" id="ARBA00023002"/>
    </source>
</evidence>
<dbReference type="EC" id="1.4.3.-" evidence="3"/>
<evidence type="ECO:0000259" key="2">
    <source>
        <dbReference type="Pfam" id="PF01266"/>
    </source>
</evidence>
<accession>A0A7W7F7K6</accession>
<feature type="domain" description="FAD dependent oxidoreductase" evidence="2">
    <location>
        <begin position="30"/>
        <end position="380"/>
    </location>
</feature>
<evidence type="ECO:0000313" key="4">
    <source>
        <dbReference type="Proteomes" id="UP000566324"/>
    </source>
</evidence>
<sequence length="424" mass="45404">MAEPHAPSYYAATANPFPAQPPLAGSTAADICVVGGGYTGLSAALSAAEAGYAVTLVEAHRIGWGASGRNGGQMIPGMRWSAPDLVERFGRETAQRLFSIAATARARVNDRITRHGIACDLRHGHFTAACKPADFEAMQRELECLDYVMGYDAAQIVRPDQTAGIVAAEGYHGGIYDSAGGHLHPLNYALGLGEAARAAGVRLYEDTPAIRITGGDRPSVATPRGSVSARYVVLACDAFMGEVDADLGRYTMPVANYNIATVPLGEDRARALIPSNAAISESRFVLNYYRLSADNRLIFGGGEKYTPRPPRDVAGFVRPYMESAFPELQGIGIDHAWGGLVGVTMNRLPHFGRKGNVFYAHGYSGQGVLLSTLAGELITEAMRGTSERFDLFASLPVKPFPGGPLLRHPLYVAGMLWYALRDRL</sequence>
<organism evidence="3 4">
    <name type="scientific">Sphingosinicella soli</name>
    <dbReference type="NCBI Taxonomy" id="333708"/>
    <lineage>
        <taxon>Bacteria</taxon>
        <taxon>Pseudomonadati</taxon>
        <taxon>Pseudomonadota</taxon>
        <taxon>Alphaproteobacteria</taxon>
        <taxon>Sphingomonadales</taxon>
        <taxon>Sphingosinicellaceae</taxon>
        <taxon>Sphingosinicella</taxon>
    </lineage>
</organism>
<gene>
    <name evidence="3" type="ORF">GGQ98_002406</name>
</gene>
<comment type="caution">
    <text evidence="3">The sequence shown here is derived from an EMBL/GenBank/DDBJ whole genome shotgun (WGS) entry which is preliminary data.</text>
</comment>
<dbReference type="Pfam" id="PF01266">
    <property type="entry name" value="DAO"/>
    <property type="match status" value="1"/>
</dbReference>
<dbReference type="RefSeq" id="WP_184069796.1">
    <property type="nucleotide sequence ID" value="NZ_JACHNZ010000027.1"/>
</dbReference>
<evidence type="ECO:0000313" key="3">
    <source>
        <dbReference type="EMBL" id="MBB4632779.1"/>
    </source>
</evidence>
<dbReference type="Gene3D" id="3.50.50.60">
    <property type="entry name" value="FAD/NAD(P)-binding domain"/>
    <property type="match status" value="1"/>
</dbReference>
<dbReference type="InterPro" id="IPR036188">
    <property type="entry name" value="FAD/NAD-bd_sf"/>
</dbReference>
<dbReference type="GO" id="GO:0016491">
    <property type="term" value="F:oxidoreductase activity"/>
    <property type="evidence" value="ECO:0007669"/>
    <property type="project" value="UniProtKB-KW"/>
</dbReference>
<dbReference type="Gene3D" id="3.30.9.10">
    <property type="entry name" value="D-Amino Acid Oxidase, subunit A, domain 2"/>
    <property type="match status" value="1"/>
</dbReference>
<dbReference type="SUPFAM" id="SSF51905">
    <property type="entry name" value="FAD/NAD(P)-binding domain"/>
    <property type="match status" value="1"/>
</dbReference>
<dbReference type="AlphaFoldDB" id="A0A7W7F7K6"/>
<dbReference type="Proteomes" id="UP000566324">
    <property type="component" value="Unassembled WGS sequence"/>
</dbReference>
<protein>
    <submittedName>
        <fullName evidence="3">Gamma-glutamylputrescine oxidase</fullName>
        <ecNumber evidence="3">1.4.3.-</ecNumber>
    </submittedName>
</protein>
<name>A0A7W7F7K6_9SPHN</name>
<keyword evidence="1 3" id="KW-0560">Oxidoreductase</keyword>
<reference evidence="3 4" key="1">
    <citation type="submission" date="2020-08" db="EMBL/GenBank/DDBJ databases">
        <title>Genomic Encyclopedia of Type Strains, Phase IV (KMG-IV): sequencing the most valuable type-strain genomes for metagenomic binning, comparative biology and taxonomic classification.</title>
        <authorList>
            <person name="Goeker M."/>
        </authorList>
    </citation>
    <scope>NUCLEOTIDE SEQUENCE [LARGE SCALE GENOMIC DNA]</scope>
    <source>
        <strain evidence="3 4">DSM 17328</strain>
    </source>
</reference>
<dbReference type="InterPro" id="IPR006076">
    <property type="entry name" value="FAD-dep_OxRdtase"/>
</dbReference>
<dbReference type="PANTHER" id="PTHR13847">
    <property type="entry name" value="SARCOSINE DEHYDROGENASE-RELATED"/>
    <property type="match status" value="1"/>
</dbReference>
<dbReference type="PANTHER" id="PTHR13847:SF281">
    <property type="entry name" value="FAD DEPENDENT OXIDOREDUCTASE DOMAIN-CONTAINING PROTEIN"/>
    <property type="match status" value="1"/>
</dbReference>
<keyword evidence="4" id="KW-1185">Reference proteome</keyword>
<dbReference type="GO" id="GO:0005737">
    <property type="term" value="C:cytoplasm"/>
    <property type="evidence" value="ECO:0007669"/>
    <property type="project" value="TreeGrafter"/>
</dbReference>
<proteinExistence type="predicted"/>